<dbReference type="InterPro" id="IPR035906">
    <property type="entry name" value="MetI-like_sf"/>
</dbReference>
<proteinExistence type="inferred from homology"/>
<dbReference type="Gene3D" id="1.10.3720.10">
    <property type="entry name" value="MetI-like"/>
    <property type="match status" value="1"/>
</dbReference>
<dbReference type="STRING" id="150033.RV14_GL002272"/>
<evidence type="ECO:0000256" key="3">
    <source>
        <dbReference type="ARBA" id="ARBA00022475"/>
    </source>
</evidence>
<dbReference type="InterPro" id="IPR050366">
    <property type="entry name" value="BP-dependent_transpt_permease"/>
</dbReference>
<evidence type="ECO:0000256" key="5">
    <source>
        <dbReference type="ARBA" id="ARBA00022989"/>
    </source>
</evidence>
<evidence type="ECO:0000256" key="4">
    <source>
        <dbReference type="ARBA" id="ARBA00022692"/>
    </source>
</evidence>
<dbReference type="InterPro" id="IPR025966">
    <property type="entry name" value="OppC_N"/>
</dbReference>
<evidence type="ECO:0000256" key="7">
    <source>
        <dbReference type="RuleBase" id="RU363032"/>
    </source>
</evidence>
<dbReference type="GO" id="GO:0055085">
    <property type="term" value="P:transmembrane transport"/>
    <property type="evidence" value="ECO:0007669"/>
    <property type="project" value="InterPro"/>
</dbReference>
<accession>A0A1L8WNV2</accession>
<dbReference type="Proteomes" id="UP000182152">
    <property type="component" value="Unassembled WGS sequence"/>
</dbReference>
<comment type="similarity">
    <text evidence="7">Belongs to the binding-protein-dependent transport system permease family.</text>
</comment>
<keyword evidence="5 7" id="KW-1133">Transmembrane helix</keyword>
<feature type="transmembrane region" description="Helical" evidence="7">
    <location>
        <begin position="236"/>
        <end position="256"/>
    </location>
</feature>
<feature type="transmembrane region" description="Helical" evidence="7">
    <location>
        <begin position="74"/>
        <end position="94"/>
    </location>
</feature>
<dbReference type="GO" id="GO:0005886">
    <property type="term" value="C:plasma membrane"/>
    <property type="evidence" value="ECO:0007669"/>
    <property type="project" value="UniProtKB-SubCell"/>
</dbReference>
<reference evidence="9 10" key="1">
    <citation type="submission" date="2014-12" db="EMBL/GenBank/DDBJ databases">
        <title>Draft genome sequences of 29 type strains of Enterococci.</title>
        <authorList>
            <person name="Zhong Z."/>
            <person name="Sun Z."/>
            <person name="Liu W."/>
            <person name="Zhang W."/>
            <person name="Zhang H."/>
        </authorList>
    </citation>
    <scope>NUCLEOTIDE SEQUENCE [LARGE SCALE GENOMIC DNA]</scope>
    <source>
        <strain evidence="9 10">DSM 15687</strain>
    </source>
</reference>
<dbReference type="AlphaFoldDB" id="A0A1L8WNV2"/>
<evidence type="ECO:0000313" key="10">
    <source>
        <dbReference type="Proteomes" id="UP000182152"/>
    </source>
</evidence>
<keyword evidence="10" id="KW-1185">Reference proteome</keyword>
<keyword evidence="2 7" id="KW-0813">Transport</keyword>
<keyword evidence="3" id="KW-1003">Cell membrane</keyword>
<evidence type="ECO:0000256" key="2">
    <source>
        <dbReference type="ARBA" id="ARBA00022448"/>
    </source>
</evidence>
<dbReference type="CDD" id="cd06261">
    <property type="entry name" value="TM_PBP2"/>
    <property type="match status" value="1"/>
</dbReference>
<feature type="transmembrane region" description="Helical" evidence="7">
    <location>
        <begin position="189"/>
        <end position="216"/>
    </location>
</feature>
<dbReference type="PANTHER" id="PTHR43386:SF1">
    <property type="entry name" value="D,D-DIPEPTIDE TRANSPORT SYSTEM PERMEASE PROTEIN DDPC-RELATED"/>
    <property type="match status" value="1"/>
</dbReference>
<dbReference type="InterPro" id="IPR000515">
    <property type="entry name" value="MetI-like"/>
</dbReference>
<keyword evidence="6 7" id="KW-0472">Membrane</keyword>
<dbReference type="SUPFAM" id="SSF161098">
    <property type="entry name" value="MetI-like"/>
    <property type="match status" value="1"/>
</dbReference>
<feature type="domain" description="ABC transmembrane type-1" evidence="8">
    <location>
        <begin position="68"/>
        <end position="257"/>
    </location>
</feature>
<dbReference type="EMBL" id="JXLB01000008">
    <property type="protein sequence ID" value="OJG82697.1"/>
    <property type="molecule type" value="Genomic_DNA"/>
</dbReference>
<evidence type="ECO:0000259" key="8">
    <source>
        <dbReference type="PROSITE" id="PS50928"/>
    </source>
</evidence>
<gene>
    <name evidence="9" type="ORF">RV14_GL002272</name>
</gene>
<comment type="subcellular location">
    <subcellularLocation>
        <location evidence="1 7">Cell membrane</location>
        <topology evidence="1 7">Multi-pass membrane protein</topology>
    </subcellularLocation>
</comment>
<dbReference type="PANTHER" id="PTHR43386">
    <property type="entry name" value="OLIGOPEPTIDE TRANSPORT SYSTEM PERMEASE PROTEIN APPC"/>
    <property type="match status" value="1"/>
</dbReference>
<evidence type="ECO:0000256" key="1">
    <source>
        <dbReference type="ARBA" id="ARBA00004651"/>
    </source>
</evidence>
<sequence>MNTKDKLFNCCLLLLAIVFLLVLFAPLVTSYDPNQQDILNKLQHPSSKHWLGTDQLGRDIYTRILYGGRTTLCLSLVTTTVILFFGFLFGWLTAIRHGKLKRIIDFLCDTLLALPSELIVLIVIGILGPNLLTIFTAITLAKWPWFVRMFQSEIKQYQYKNYIQFSKVIGKSNYWILHHHLLRKIIPLVIVYGTLNLSGIIMSISALSFLGIGIQPPTAEWGNMVNEAKNFLLVDYWQLIPVGGVMLIVISALNYLGDQFATQLISTKEQA</sequence>
<keyword evidence="4 7" id="KW-0812">Transmembrane</keyword>
<name>A0A1L8WNV2_9ENTE</name>
<comment type="caution">
    <text evidence="9">The sequence shown here is derived from an EMBL/GenBank/DDBJ whole genome shotgun (WGS) entry which is preliminary data.</text>
</comment>
<evidence type="ECO:0000256" key="6">
    <source>
        <dbReference type="ARBA" id="ARBA00023136"/>
    </source>
</evidence>
<dbReference type="PROSITE" id="PS50928">
    <property type="entry name" value="ABC_TM1"/>
    <property type="match status" value="1"/>
</dbReference>
<organism evidence="9 10">
    <name type="scientific">Enterococcus ratti</name>
    <dbReference type="NCBI Taxonomy" id="150033"/>
    <lineage>
        <taxon>Bacteria</taxon>
        <taxon>Bacillati</taxon>
        <taxon>Bacillota</taxon>
        <taxon>Bacilli</taxon>
        <taxon>Lactobacillales</taxon>
        <taxon>Enterococcaceae</taxon>
        <taxon>Enterococcus</taxon>
    </lineage>
</organism>
<protein>
    <recommendedName>
        <fullName evidence="8">ABC transmembrane type-1 domain-containing protein</fullName>
    </recommendedName>
</protein>
<dbReference type="Pfam" id="PF00528">
    <property type="entry name" value="BPD_transp_1"/>
    <property type="match status" value="1"/>
</dbReference>
<evidence type="ECO:0000313" key="9">
    <source>
        <dbReference type="EMBL" id="OJG82697.1"/>
    </source>
</evidence>
<dbReference type="Pfam" id="PF12911">
    <property type="entry name" value="OppC_N"/>
    <property type="match status" value="1"/>
</dbReference>